<dbReference type="Proteomes" id="UP000568888">
    <property type="component" value="Unassembled WGS sequence"/>
</dbReference>
<evidence type="ECO:0000313" key="3">
    <source>
        <dbReference type="Proteomes" id="UP000568888"/>
    </source>
</evidence>
<reference evidence="2" key="3">
    <citation type="submission" date="2022-04" db="EMBL/GenBank/DDBJ databases">
        <authorList>
            <person name="Liu G."/>
        </authorList>
    </citation>
    <scope>NUCLEOTIDE SEQUENCE</scope>
    <source>
        <strain evidence="2">RG22</strain>
    </source>
</reference>
<reference evidence="3" key="1">
    <citation type="submission" date="2020-06" db="EMBL/GenBank/DDBJ databases">
        <title>Draft genomic sequecing of Geomonas sp. Red736.</title>
        <authorList>
            <person name="Itoh H."/>
            <person name="Xu Z.X."/>
            <person name="Ushijima N."/>
            <person name="Masuda Y."/>
            <person name="Shiratori Y."/>
            <person name="Senoo K."/>
        </authorList>
    </citation>
    <scope>NUCLEOTIDE SEQUENCE [LARGE SCALE GENOMIC DNA]</scope>
    <source>
        <strain evidence="3">Red736</strain>
    </source>
</reference>
<evidence type="ECO:0000313" key="4">
    <source>
        <dbReference type="Proteomes" id="UP000831485"/>
    </source>
</evidence>
<gene>
    <name evidence="1" type="ORF">GMPD_35800</name>
    <name evidence="2" type="ORF">M1B72_11425</name>
</gene>
<dbReference type="EMBL" id="BLXY01000011">
    <property type="protein sequence ID" value="GFO65661.1"/>
    <property type="molecule type" value="Genomic_DNA"/>
</dbReference>
<dbReference type="EMBL" id="CP096574">
    <property type="protein sequence ID" value="UPU34064.1"/>
    <property type="molecule type" value="Genomic_DNA"/>
</dbReference>
<evidence type="ECO:0000313" key="1">
    <source>
        <dbReference type="EMBL" id="GFO65661.1"/>
    </source>
</evidence>
<name>A0A6V8MZT2_9BACT</name>
<dbReference type="AlphaFoldDB" id="A0A6V8MZT2"/>
<evidence type="ECO:0000313" key="2">
    <source>
        <dbReference type="EMBL" id="UPU34064.1"/>
    </source>
</evidence>
<keyword evidence="4" id="KW-1185">Reference proteome</keyword>
<dbReference type="RefSeq" id="WP_183349962.1">
    <property type="nucleotide sequence ID" value="NZ_BLXY01000011.1"/>
</dbReference>
<sequence>MASKDRSGGARLDSADFCVLQVQLSSKGALPSSSPQTHFVTVDNRMETLDFVNNNLDLCAKNILKLLRVKEDK</sequence>
<reference evidence="1" key="2">
    <citation type="journal article" date="2021" name="Int. J. Syst. Evol. Microbiol.">
        <title>Geomonas silvestris sp. nov., Geomonas paludis sp. nov. and Geomonas limicola sp. nov., isolated from terrestrial environments, and emended description of the genus Geomonas.</title>
        <authorList>
            <person name="Itoh H."/>
            <person name="Xu Z."/>
            <person name="Masuda Y."/>
            <person name="Ushijima N."/>
            <person name="Hayakawa C."/>
            <person name="Shiratori Y."/>
            <person name="Senoo K."/>
        </authorList>
    </citation>
    <scope>NUCLEOTIDE SEQUENCE</scope>
    <source>
        <strain evidence="1">Red736</strain>
    </source>
</reference>
<protein>
    <submittedName>
        <fullName evidence="1">Uncharacterized protein</fullName>
    </submittedName>
</protein>
<proteinExistence type="predicted"/>
<dbReference type="Proteomes" id="UP000831485">
    <property type="component" value="Chromosome"/>
</dbReference>
<accession>A0A6V8MZT2</accession>
<organism evidence="1 3">
    <name type="scientific">Geomonas paludis</name>
    <dbReference type="NCBI Taxonomy" id="2740185"/>
    <lineage>
        <taxon>Bacteria</taxon>
        <taxon>Pseudomonadati</taxon>
        <taxon>Thermodesulfobacteriota</taxon>
        <taxon>Desulfuromonadia</taxon>
        <taxon>Geobacterales</taxon>
        <taxon>Geobacteraceae</taxon>
        <taxon>Geomonas</taxon>
    </lineage>
</organism>